<dbReference type="AlphaFoldDB" id="A0A5J5KYP1"/>
<protein>
    <submittedName>
        <fullName evidence="1">Glycosyltransferase family 4 protein</fullName>
    </submittedName>
</protein>
<organism evidence="1 2">
    <name type="scientific">Kocuria coralli</name>
    <dbReference type="NCBI Taxonomy" id="1461025"/>
    <lineage>
        <taxon>Bacteria</taxon>
        <taxon>Bacillati</taxon>
        <taxon>Actinomycetota</taxon>
        <taxon>Actinomycetes</taxon>
        <taxon>Micrococcales</taxon>
        <taxon>Micrococcaceae</taxon>
        <taxon>Kocuria</taxon>
    </lineage>
</organism>
<dbReference type="EMBL" id="SZWF01000013">
    <property type="protein sequence ID" value="KAA9393881.1"/>
    <property type="molecule type" value="Genomic_DNA"/>
</dbReference>
<evidence type="ECO:0000313" key="1">
    <source>
        <dbReference type="EMBL" id="KAA9393881.1"/>
    </source>
</evidence>
<dbReference type="RefSeq" id="WP_158034061.1">
    <property type="nucleotide sequence ID" value="NZ_ML708619.1"/>
</dbReference>
<reference evidence="1 2" key="1">
    <citation type="submission" date="2019-05" db="EMBL/GenBank/DDBJ databases">
        <title>Kocuria coralli sp. nov., a novel actinobacterium isolated from coral reef seawater.</title>
        <authorList>
            <person name="Li J."/>
        </authorList>
    </citation>
    <scope>NUCLEOTIDE SEQUENCE [LARGE SCALE GENOMIC DNA]</scope>
    <source>
        <strain evidence="1 2">SCSIO 13007</strain>
    </source>
</reference>
<gene>
    <name evidence="1" type="ORF">FCK90_09430</name>
</gene>
<keyword evidence="1" id="KW-0808">Transferase</keyword>
<name>A0A5J5KYP1_9MICC</name>
<sequence>MAETIAHIICGPPEHGVSRYARHLLHQLTTAQGLRGGPVRHDWFSPSDGSGSSDLVHVTFTDHLFGPDPDAAVKRILGLLDGRPLSLNLHDIPQVEEGAQRFDRRRRAYEELAGIASIVVVNSDHEARAVKTYPAGQRTRLEVVPLPLEAPAGPSASRQRVSDRGQAPPIIGLMGFVYPGKGYERVIHSAPEGASIRAIGSVVAGHEGYAQQLSAAAARRGIGLEITGFVPDSRLSSELAQVTVPVCPHLHASASGSLNTWIAHGRRPIVLEGPYMQEIAQRWPGSLSLCRPETLGQHLVRGIQDPGYTRAWRPLPQWGWAEVASAYTRIWRGVQG</sequence>
<dbReference type="SUPFAM" id="SSF53756">
    <property type="entry name" value="UDP-Glycosyltransferase/glycogen phosphorylase"/>
    <property type="match status" value="1"/>
</dbReference>
<dbReference type="GO" id="GO:0016740">
    <property type="term" value="F:transferase activity"/>
    <property type="evidence" value="ECO:0007669"/>
    <property type="project" value="UniProtKB-KW"/>
</dbReference>
<evidence type="ECO:0000313" key="2">
    <source>
        <dbReference type="Proteomes" id="UP000325957"/>
    </source>
</evidence>
<dbReference type="Gene3D" id="3.40.50.2000">
    <property type="entry name" value="Glycogen Phosphorylase B"/>
    <property type="match status" value="2"/>
</dbReference>
<proteinExistence type="predicted"/>
<dbReference type="OrthoDB" id="4120491at2"/>
<dbReference type="Proteomes" id="UP000325957">
    <property type="component" value="Unassembled WGS sequence"/>
</dbReference>
<comment type="caution">
    <text evidence="1">The sequence shown here is derived from an EMBL/GenBank/DDBJ whole genome shotgun (WGS) entry which is preliminary data.</text>
</comment>
<accession>A0A5J5KYP1</accession>
<keyword evidence="2" id="KW-1185">Reference proteome</keyword>